<proteinExistence type="predicted"/>
<dbReference type="AlphaFoldDB" id="A0A9N9CF70"/>
<keyword evidence="2" id="KW-1185">Reference proteome</keyword>
<dbReference type="Proteomes" id="UP000789739">
    <property type="component" value="Unassembled WGS sequence"/>
</dbReference>
<dbReference type="EMBL" id="CAJVPI010001156">
    <property type="protein sequence ID" value="CAG8597965.1"/>
    <property type="molecule type" value="Genomic_DNA"/>
</dbReference>
<organism evidence="1 2">
    <name type="scientific">Paraglomus brasilianum</name>
    <dbReference type="NCBI Taxonomy" id="144538"/>
    <lineage>
        <taxon>Eukaryota</taxon>
        <taxon>Fungi</taxon>
        <taxon>Fungi incertae sedis</taxon>
        <taxon>Mucoromycota</taxon>
        <taxon>Glomeromycotina</taxon>
        <taxon>Glomeromycetes</taxon>
        <taxon>Paraglomerales</taxon>
        <taxon>Paraglomeraceae</taxon>
        <taxon>Paraglomus</taxon>
    </lineage>
</organism>
<dbReference type="OrthoDB" id="10447445at2759"/>
<name>A0A9N9CF70_9GLOM</name>
<comment type="caution">
    <text evidence="1">The sequence shown here is derived from an EMBL/GenBank/DDBJ whole genome shotgun (WGS) entry which is preliminary data.</text>
</comment>
<evidence type="ECO:0000313" key="1">
    <source>
        <dbReference type="EMBL" id="CAG8597965.1"/>
    </source>
</evidence>
<gene>
    <name evidence="1" type="ORF">PBRASI_LOCUS7482</name>
</gene>
<evidence type="ECO:0000313" key="2">
    <source>
        <dbReference type="Proteomes" id="UP000789739"/>
    </source>
</evidence>
<sequence length="164" mass="19036">MKRKICSECINQSIALNDLEKSVDKLCKLVSDFVNDEKTITENDNIKRQTLSQLTLTHLQKRINDELLTVKLFEAPHKRCETETTPIENLSRLTIKDETKAQKSCRDCVKQCTLDAVKKSLDKLCETLNETHNNKRIVEKREISHLSTKDLNGFVLLCMDKFRR</sequence>
<reference evidence="1" key="1">
    <citation type="submission" date="2021-06" db="EMBL/GenBank/DDBJ databases">
        <authorList>
            <person name="Kallberg Y."/>
            <person name="Tangrot J."/>
            <person name="Rosling A."/>
        </authorList>
    </citation>
    <scope>NUCLEOTIDE SEQUENCE</scope>
    <source>
        <strain evidence="1">BR232B</strain>
    </source>
</reference>
<protein>
    <submittedName>
        <fullName evidence="1">52_t:CDS:1</fullName>
    </submittedName>
</protein>
<accession>A0A9N9CF70</accession>